<dbReference type="PROSITE" id="PS51318">
    <property type="entry name" value="TAT"/>
    <property type="match status" value="1"/>
</dbReference>
<keyword evidence="3 5" id="KW-0732">Signal</keyword>
<gene>
    <name evidence="7" type="ORF">M0638_00430</name>
</gene>
<reference evidence="7" key="1">
    <citation type="submission" date="2022-04" db="EMBL/GenBank/DDBJ databases">
        <title>Roseomonas acroporae sp. nov., isolated from coral Acropora digitifera.</title>
        <authorList>
            <person name="Sun H."/>
        </authorList>
    </citation>
    <scope>NUCLEOTIDE SEQUENCE</scope>
    <source>
        <strain evidence="7">NAR14</strain>
    </source>
</reference>
<dbReference type="GO" id="GO:0006865">
    <property type="term" value="P:amino acid transport"/>
    <property type="evidence" value="ECO:0007669"/>
    <property type="project" value="UniProtKB-KW"/>
</dbReference>
<dbReference type="CDD" id="cd06342">
    <property type="entry name" value="PBP1_ABC_LIVBP-like"/>
    <property type="match status" value="1"/>
</dbReference>
<dbReference type="InterPro" id="IPR000709">
    <property type="entry name" value="Leu_Ile_Val-bd"/>
</dbReference>
<protein>
    <submittedName>
        <fullName evidence="7">Branched-chain amino acid ABC transporter substrate-binding protein</fullName>
    </submittedName>
</protein>
<dbReference type="InterPro" id="IPR028082">
    <property type="entry name" value="Peripla_BP_I"/>
</dbReference>
<dbReference type="InterPro" id="IPR028081">
    <property type="entry name" value="Leu-bd"/>
</dbReference>
<keyword evidence="2" id="KW-0813">Transport</keyword>
<comment type="caution">
    <text evidence="7">The sequence shown here is derived from an EMBL/GenBank/DDBJ whole genome shotgun (WGS) entry which is preliminary data.</text>
</comment>
<dbReference type="PANTHER" id="PTHR47151">
    <property type="entry name" value="LEU/ILE/VAL-BINDING ABC TRANSPORTER SUBUNIT"/>
    <property type="match status" value="1"/>
</dbReference>
<evidence type="ECO:0000313" key="8">
    <source>
        <dbReference type="Proteomes" id="UP001139516"/>
    </source>
</evidence>
<evidence type="ECO:0000256" key="2">
    <source>
        <dbReference type="ARBA" id="ARBA00022448"/>
    </source>
</evidence>
<dbReference type="AlphaFoldDB" id="A0A9X1Y2P4"/>
<dbReference type="PANTHER" id="PTHR47151:SF2">
    <property type="entry name" value="AMINO ACID BINDING PROTEIN"/>
    <property type="match status" value="1"/>
</dbReference>
<keyword evidence="4" id="KW-0029">Amino-acid transport</keyword>
<sequence>MTTRRQTLGAMLAAGAGVAGLAPRISLAQSGPSSGTVRIAVAGPMTGQYAAFGAQMKAGAEQVVEDLNKAGGVLGQRIALEVGDDACDPRQAVSLANQLASRGVRMVAGHFCSGSSIPASKVYAEEGILQISPASTNPVFTDQGGWNTFRTCGRDDQQGQVAGKYIAEHFRGKKVAILHDNSAYGKGLADETRKALNAAGTTETLYAAYTPGERDYSAIVSRMKAAGIEVIYIGGYHTEAGLILRQAKEQGMNVTLIGGDALVTNEFWQITGGAGEGTLMTFSSDPRKRPSAAEVVARFKAKGIDPEGYTLYTYAAVQIWAQAATKANSTQPRQVAQAIKAGGPWNTVLGPVSFDAKGDVTVPDYVFYIWRNGSYAEMS</sequence>
<evidence type="ECO:0000313" key="7">
    <source>
        <dbReference type="EMBL" id="MCK8782844.1"/>
    </source>
</evidence>
<keyword evidence="8" id="KW-1185">Reference proteome</keyword>
<feature type="domain" description="Leucine-binding protein" evidence="6">
    <location>
        <begin position="36"/>
        <end position="371"/>
    </location>
</feature>
<dbReference type="SUPFAM" id="SSF53822">
    <property type="entry name" value="Periplasmic binding protein-like I"/>
    <property type="match status" value="1"/>
</dbReference>
<name>A0A9X1Y2P4_9PROT</name>
<dbReference type="Gene3D" id="3.40.50.2300">
    <property type="match status" value="2"/>
</dbReference>
<feature type="chain" id="PRO_5040841216" evidence="5">
    <location>
        <begin position="22"/>
        <end position="379"/>
    </location>
</feature>
<feature type="signal peptide" evidence="5">
    <location>
        <begin position="1"/>
        <end position="21"/>
    </location>
</feature>
<evidence type="ECO:0000259" key="6">
    <source>
        <dbReference type="Pfam" id="PF13458"/>
    </source>
</evidence>
<dbReference type="Pfam" id="PF13458">
    <property type="entry name" value="Peripla_BP_6"/>
    <property type="match status" value="1"/>
</dbReference>
<dbReference type="Proteomes" id="UP001139516">
    <property type="component" value="Unassembled WGS sequence"/>
</dbReference>
<organism evidence="7 8">
    <name type="scientific">Roseomonas acroporae</name>
    <dbReference type="NCBI Taxonomy" id="2937791"/>
    <lineage>
        <taxon>Bacteria</taxon>
        <taxon>Pseudomonadati</taxon>
        <taxon>Pseudomonadota</taxon>
        <taxon>Alphaproteobacteria</taxon>
        <taxon>Acetobacterales</taxon>
        <taxon>Roseomonadaceae</taxon>
        <taxon>Roseomonas</taxon>
    </lineage>
</organism>
<dbReference type="EMBL" id="JALPRX010000001">
    <property type="protein sequence ID" value="MCK8782844.1"/>
    <property type="molecule type" value="Genomic_DNA"/>
</dbReference>
<dbReference type="PRINTS" id="PR00337">
    <property type="entry name" value="LEUILEVALBP"/>
</dbReference>
<dbReference type="InterPro" id="IPR006311">
    <property type="entry name" value="TAT_signal"/>
</dbReference>
<proteinExistence type="inferred from homology"/>
<evidence type="ECO:0000256" key="4">
    <source>
        <dbReference type="ARBA" id="ARBA00022970"/>
    </source>
</evidence>
<dbReference type="RefSeq" id="WP_248664961.1">
    <property type="nucleotide sequence ID" value="NZ_JALPRX010000001.1"/>
</dbReference>
<accession>A0A9X1Y2P4</accession>
<evidence type="ECO:0000256" key="5">
    <source>
        <dbReference type="SAM" id="SignalP"/>
    </source>
</evidence>
<evidence type="ECO:0000256" key="1">
    <source>
        <dbReference type="ARBA" id="ARBA00010062"/>
    </source>
</evidence>
<comment type="similarity">
    <text evidence="1">Belongs to the leucine-binding protein family.</text>
</comment>
<evidence type="ECO:0000256" key="3">
    <source>
        <dbReference type="ARBA" id="ARBA00022729"/>
    </source>
</evidence>